<gene>
    <name evidence="1" type="ORF">KIN20_013054</name>
</gene>
<evidence type="ECO:0000313" key="2">
    <source>
        <dbReference type="Proteomes" id="UP001196413"/>
    </source>
</evidence>
<comment type="caution">
    <text evidence="1">The sequence shown here is derived from an EMBL/GenBank/DDBJ whole genome shotgun (WGS) entry which is preliminary data.</text>
</comment>
<evidence type="ECO:0000313" key="1">
    <source>
        <dbReference type="EMBL" id="KAJ1355591.1"/>
    </source>
</evidence>
<sequence length="77" mass="8740">MSGHLDLDGLRTRVACAVAYDISRIGKWFVLIKRIFVEISDNGYVVIKNIIGKLEKKLVHQRKSVFILTSTPTLLIK</sequence>
<name>A0AAD5MWZ0_PARTN</name>
<proteinExistence type="predicted"/>
<dbReference type="Proteomes" id="UP001196413">
    <property type="component" value="Unassembled WGS sequence"/>
</dbReference>
<dbReference type="EMBL" id="JAHQIW010002511">
    <property type="protein sequence ID" value="KAJ1355591.1"/>
    <property type="molecule type" value="Genomic_DNA"/>
</dbReference>
<accession>A0AAD5MWZ0</accession>
<dbReference type="AlphaFoldDB" id="A0AAD5MWZ0"/>
<keyword evidence="2" id="KW-1185">Reference proteome</keyword>
<protein>
    <submittedName>
        <fullName evidence="1">Uncharacterized protein</fullName>
    </submittedName>
</protein>
<reference evidence="1" key="1">
    <citation type="submission" date="2021-06" db="EMBL/GenBank/DDBJ databases">
        <title>Parelaphostrongylus tenuis whole genome reference sequence.</title>
        <authorList>
            <person name="Garwood T.J."/>
            <person name="Larsen P.A."/>
            <person name="Fountain-Jones N.M."/>
            <person name="Garbe J.R."/>
            <person name="Macchietto M.G."/>
            <person name="Kania S.A."/>
            <person name="Gerhold R.W."/>
            <person name="Richards J.E."/>
            <person name="Wolf T.M."/>
        </authorList>
    </citation>
    <scope>NUCLEOTIDE SEQUENCE</scope>
    <source>
        <strain evidence="1">MNPRO001-30</strain>
        <tissue evidence="1">Meninges</tissue>
    </source>
</reference>
<organism evidence="1 2">
    <name type="scientific">Parelaphostrongylus tenuis</name>
    <name type="common">Meningeal worm</name>
    <dbReference type="NCBI Taxonomy" id="148309"/>
    <lineage>
        <taxon>Eukaryota</taxon>
        <taxon>Metazoa</taxon>
        <taxon>Ecdysozoa</taxon>
        <taxon>Nematoda</taxon>
        <taxon>Chromadorea</taxon>
        <taxon>Rhabditida</taxon>
        <taxon>Rhabditina</taxon>
        <taxon>Rhabditomorpha</taxon>
        <taxon>Strongyloidea</taxon>
        <taxon>Metastrongylidae</taxon>
        <taxon>Parelaphostrongylus</taxon>
    </lineage>
</organism>